<name>A0ABR9M8B9_9ACTN</name>
<sequence length="76" mass="8547">MTSTAEPHSPADRQPGPGLHADAERNRERILHRTTQRHERLFPREGVLSCRLAAATCRTALVVVSVRPRCRELNHG</sequence>
<comment type="caution">
    <text evidence="2">The sequence shown here is derived from an EMBL/GenBank/DDBJ whole genome shotgun (WGS) entry which is preliminary data.</text>
</comment>
<accession>A0ABR9M8B9</accession>
<feature type="region of interest" description="Disordered" evidence="1">
    <location>
        <begin position="1"/>
        <end position="25"/>
    </location>
</feature>
<evidence type="ECO:0000313" key="2">
    <source>
        <dbReference type="EMBL" id="MBE1589160.1"/>
    </source>
</evidence>
<reference evidence="2 3" key="1">
    <citation type="submission" date="2020-10" db="EMBL/GenBank/DDBJ databases">
        <title>Sequencing the genomes of 1000 actinobacteria strains.</title>
        <authorList>
            <person name="Klenk H.-P."/>
        </authorList>
    </citation>
    <scope>NUCLEOTIDE SEQUENCE [LARGE SCALE GENOMIC DNA]</scope>
    <source>
        <strain evidence="2 3">DSM 43173</strain>
    </source>
</reference>
<organism evidence="2 3">
    <name type="scientific">Nonomuraea angiospora</name>
    <dbReference type="NCBI Taxonomy" id="46172"/>
    <lineage>
        <taxon>Bacteria</taxon>
        <taxon>Bacillati</taxon>
        <taxon>Actinomycetota</taxon>
        <taxon>Actinomycetes</taxon>
        <taxon>Streptosporangiales</taxon>
        <taxon>Streptosporangiaceae</taxon>
        <taxon>Nonomuraea</taxon>
    </lineage>
</organism>
<evidence type="ECO:0000256" key="1">
    <source>
        <dbReference type="SAM" id="MobiDB-lite"/>
    </source>
</evidence>
<evidence type="ECO:0000313" key="3">
    <source>
        <dbReference type="Proteomes" id="UP000633509"/>
    </source>
</evidence>
<protein>
    <submittedName>
        <fullName evidence="2">Uncharacterized protein</fullName>
    </submittedName>
</protein>
<proteinExistence type="predicted"/>
<keyword evidence="3" id="KW-1185">Reference proteome</keyword>
<gene>
    <name evidence="2" type="ORF">H4W80_007418</name>
</gene>
<dbReference type="Proteomes" id="UP000633509">
    <property type="component" value="Unassembled WGS sequence"/>
</dbReference>
<dbReference type="EMBL" id="JADBEK010000001">
    <property type="protein sequence ID" value="MBE1589160.1"/>
    <property type="molecule type" value="Genomic_DNA"/>
</dbReference>